<name>A0A699XGJ4_TANCI</name>
<feature type="domain" description="F5/8 type C" evidence="1">
    <location>
        <begin position="1"/>
        <end position="42"/>
    </location>
</feature>
<dbReference type="InterPro" id="IPR000421">
    <property type="entry name" value="FA58C"/>
</dbReference>
<accession>A0A699XGJ4</accession>
<dbReference type="PROSITE" id="PS50022">
    <property type="entry name" value="FA58C_3"/>
    <property type="match status" value="1"/>
</dbReference>
<evidence type="ECO:0000259" key="1">
    <source>
        <dbReference type="PROSITE" id="PS50022"/>
    </source>
</evidence>
<gene>
    <name evidence="2" type="ORF">Tci_929509</name>
</gene>
<protein>
    <recommendedName>
        <fullName evidence="1">F5/8 type C domain-containing protein</fullName>
    </recommendedName>
</protein>
<feature type="non-terminal residue" evidence="2">
    <location>
        <position position="1"/>
    </location>
</feature>
<sequence>LTASIAQASALPADEATLEIAKGLDATGWAARTHGARRDSWL</sequence>
<reference evidence="2" key="1">
    <citation type="journal article" date="2019" name="Sci. Rep.">
        <title>Draft genome of Tanacetum cinerariifolium, the natural source of mosquito coil.</title>
        <authorList>
            <person name="Yamashiro T."/>
            <person name="Shiraishi A."/>
            <person name="Satake H."/>
            <person name="Nakayama K."/>
        </authorList>
    </citation>
    <scope>NUCLEOTIDE SEQUENCE</scope>
</reference>
<evidence type="ECO:0000313" key="2">
    <source>
        <dbReference type="EMBL" id="GFD57540.1"/>
    </source>
</evidence>
<dbReference type="AlphaFoldDB" id="A0A699XGJ4"/>
<comment type="caution">
    <text evidence="2">The sequence shown here is derived from an EMBL/GenBank/DDBJ whole genome shotgun (WGS) entry which is preliminary data.</text>
</comment>
<organism evidence="2">
    <name type="scientific">Tanacetum cinerariifolium</name>
    <name type="common">Dalmatian daisy</name>
    <name type="synonym">Chrysanthemum cinerariifolium</name>
    <dbReference type="NCBI Taxonomy" id="118510"/>
    <lineage>
        <taxon>Eukaryota</taxon>
        <taxon>Viridiplantae</taxon>
        <taxon>Streptophyta</taxon>
        <taxon>Embryophyta</taxon>
        <taxon>Tracheophyta</taxon>
        <taxon>Spermatophyta</taxon>
        <taxon>Magnoliopsida</taxon>
        <taxon>eudicotyledons</taxon>
        <taxon>Gunneridae</taxon>
        <taxon>Pentapetalae</taxon>
        <taxon>asterids</taxon>
        <taxon>campanulids</taxon>
        <taxon>Asterales</taxon>
        <taxon>Asteraceae</taxon>
        <taxon>Asteroideae</taxon>
        <taxon>Anthemideae</taxon>
        <taxon>Anthemidinae</taxon>
        <taxon>Tanacetum</taxon>
    </lineage>
</organism>
<dbReference type="EMBL" id="BKCJ011842134">
    <property type="protein sequence ID" value="GFD57540.1"/>
    <property type="molecule type" value="Genomic_DNA"/>
</dbReference>
<proteinExistence type="predicted"/>